<dbReference type="KEGG" id="gac:GACE_1763"/>
<dbReference type="NCBIfam" id="TIGR00423">
    <property type="entry name" value="CofH family radical SAM protein"/>
    <property type="match status" value="1"/>
</dbReference>
<feature type="binding site" evidence="7">
    <location>
        <position position="150"/>
    </location>
    <ligand>
        <name>S-adenosyl-L-methionine</name>
        <dbReference type="ChEBI" id="CHEBI:59789"/>
    </ligand>
</feature>
<accession>A0A0A7GIP9</accession>
<evidence type="ECO:0000256" key="2">
    <source>
        <dbReference type="ARBA" id="ARBA00022691"/>
    </source>
</evidence>
<dbReference type="PANTHER" id="PTHR43076">
    <property type="entry name" value="FO SYNTHASE (COFH)"/>
    <property type="match status" value="1"/>
</dbReference>
<dbReference type="SUPFAM" id="SSF102114">
    <property type="entry name" value="Radical SAM enzymes"/>
    <property type="match status" value="1"/>
</dbReference>
<reference evidence="9 10" key="1">
    <citation type="journal article" date="2015" name="Appl. Environ. Microbiol.">
        <title>The Geoglobus acetivorans genome: Fe(III) reduction, acetate utilization, autotrophic growth, and degradation of aromatic compounds in a hyperthermophilic archaeon.</title>
        <authorList>
            <person name="Mardanov A.V."/>
            <person name="Slododkina G.B."/>
            <person name="Slobodkin A.I."/>
            <person name="Beletsky A.V."/>
            <person name="Gavrilov S.N."/>
            <person name="Kublanov I.V."/>
            <person name="Bonch-Osmolovskaya E.A."/>
            <person name="Skryabin K.G."/>
            <person name="Ravin N.V."/>
        </authorList>
    </citation>
    <scope>NUCLEOTIDE SEQUENCE [LARGE SCALE GENOMIC DNA]</scope>
    <source>
        <strain evidence="9 10">SBH6</strain>
    </source>
</reference>
<dbReference type="InterPro" id="IPR020050">
    <property type="entry name" value="FO_synthase_su2"/>
</dbReference>
<dbReference type="GO" id="GO:0051539">
    <property type="term" value="F:4 iron, 4 sulfur cluster binding"/>
    <property type="evidence" value="ECO:0007669"/>
    <property type="project" value="UniProtKB-KW"/>
</dbReference>
<dbReference type="SMART" id="SM00729">
    <property type="entry name" value="Elp3"/>
    <property type="match status" value="1"/>
</dbReference>
<dbReference type="GO" id="GO:0044689">
    <property type="term" value="F:7,8-didemethyl-8-hydroxy-5-deazariboflavin synthase activity"/>
    <property type="evidence" value="ECO:0007669"/>
    <property type="project" value="TreeGrafter"/>
</dbReference>
<keyword evidence="5 6" id="KW-0411">Iron-sulfur</keyword>
<dbReference type="Gene3D" id="3.20.20.70">
    <property type="entry name" value="Aldolase class I"/>
    <property type="match status" value="1"/>
</dbReference>
<dbReference type="InterPro" id="IPR006638">
    <property type="entry name" value="Elp3/MiaA/NifB-like_rSAM"/>
</dbReference>
<keyword evidence="2 6" id="KW-0949">S-adenosyl-L-methionine</keyword>
<dbReference type="GO" id="GO:0016765">
    <property type="term" value="F:transferase activity, transferring alkyl or aryl (other than methyl) groups"/>
    <property type="evidence" value="ECO:0007669"/>
    <property type="project" value="InterPro"/>
</dbReference>
<dbReference type="Pfam" id="PF19288">
    <property type="entry name" value="CofH_C"/>
    <property type="match status" value="1"/>
</dbReference>
<dbReference type="GO" id="GO:0046872">
    <property type="term" value="F:metal ion binding"/>
    <property type="evidence" value="ECO:0007669"/>
    <property type="project" value="UniProtKB-KW"/>
</dbReference>
<evidence type="ECO:0000313" key="10">
    <source>
        <dbReference type="Proteomes" id="UP000030624"/>
    </source>
</evidence>
<dbReference type="PIRSF" id="PIRSF004762">
    <property type="entry name" value="CHP00423"/>
    <property type="match status" value="1"/>
</dbReference>
<dbReference type="SFLD" id="SFLDF00343">
    <property type="entry name" value="aminofutalosine_synthase_(mqnE"/>
    <property type="match status" value="1"/>
</dbReference>
<dbReference type="HOGENOM" id="CLU_040406_1_0_2"/>
<dbReference type="PANTHER" id="PTHR43076:SF7">
    <property type="entry name" value="AMINODEOXYFUTALOSINE SYNTHASE"/>
    <property type="match status" value="1"/>
</dbReference>
<evidence type="ECO:0000256" key="5">
    <source>
        <dbReference type="ARBA" id="ARBA00023014"/>
    </source>
</evidence>
<evidence type="ECO:0000256" key="6">
    <source>
        <dbReference type="PIRSR" id="PIRSR004762-1"/>
    </source>
</evidence>
<dbReference type="SFLD" id="SFLDG01064">
    <property type="entry name" value="F420__menaquinone_cofactor_bio"/>
    <property type="match status" value="1"/>
</dbReference>
<dbReference type="SFLD" id="SFLDS00029">
    <property type="entry name" value="Radical_SAM"/>
    <property type="match status" value="1"/>
</dbReference>
<dbReference type="AlphaFoldDB" id="A0A0A7GIP9"/>
<dbReference type="Proteomes" id="UP000030624">
    <property type="component" value="Chromosome"/>
</dbReference>
<dbReference type="InterPro" id="IPR045567">
    <property type="entry name" value="CofH/MnqC-like_C"/>
</dbReference>
<name>A0A0A7GIP9_GEOAI</name>
<gene>
    <name evidence="9" type="ORF">GACE_1763</name>
</gene>
<dbReference type="InterPro" id="IPR007197">
    <property type="entry name" value="rSAM"/>
</dbReference>
<dbReference type="InterPro" id="IPR058240">
    <property type="entry name" value="rSAM_sf"/>
</dbReference>
<evidence type="ECO:0000256" key="4">
    <source>
        <dbReference type="ARBA" id="ARBA00023004"/>
    </source>
</evidence>
<dbReference type="eggNOG" id="arCOG00656">
    <property type="taxonomic scope" value="Archaea"/>
</dbReference>
<dbReference type="EMBL" id="CP009552">
    <property type="protein sequence ID" value="AIY90792.1"/>
    <property type="molecule type" value="Genomic_DNA"/>
</dbReference>
<evidence type="ECO:0000256" key="3">
    <source>
        <dbReference type="ARBA" id="ARBA00022723"/>
    </source>
</evidence>
<feature type="binding site" evidence="6">
    <location>
        <position position="41"/>
    </location>
    <ligand>
        <name>[4Fe-4S] cluster</name>
        <dbReference type="ChEBI" id="CHEBI:49883"/>
        <note>4Fe-4S-S-AdoMet</note>
    </ligand>
</feature>
<dbReference type="PROSITE" id="PS51918">
    <property type="entry name" value="RADICAL_SAM"/>
    <property type="match status" value="1"/>
</dbReference>
<evidence type="ECO:0000313" key="9">
    <source>
        <dbReference type="EMBL" id="AIY90792.1"/>
    </source>
</evidence>
<keyword evidence="3" id="KW-0479">Metal-binding</keyword>
<evidence type="ECO:0000259" key="8">
    <source>
        <dbReference type="PROSITE" id="PS51918"/>
    </source>
</evidence>
<organism evidence="9 10">
    <name type="scientific">Geoglobus acetivorans</name>
    <dbReference type="NCBI Taxonomy" id="565033"/>
    <lineage>
        <taxon>Archaea</taxon>
        <taxon>Methanobacteriati</taxon>
        <taxon>Methanobacteriota</taxon>
        <taxon>Archaeoglobi</taxon>
        <taxon>Archaeoglobales</taxon>
        <taxon>Archaeoglobaceae</taxon>
        <taxon>Geoglobus</taxon>
    </lineage>
</organism>
<feature type="domain" description="Radical SAM core" evidence="8">
    <location>
        <begin position="27"/>
        <end position="257"/>
    </location>
</feature>
<dbReference type="InterPro" id="IPR034405">
    <property type="entry name" value="F420"/>
</dbReference>
<feature type="binding site" evidence="6">
    <location>
        <position position="45"/>
    </location>
    <ligand>
        <name>[4Fe-4S] cluster</name>
        <dbReference type="ChEBI" id="CHEBI:49883"/>
        <note>4Fe-4S-S-AdoMet</note>
    </ligand>
</feature>
<comment type="cofactor">
    <cofactor evidence="6">
        <name>[4Fe-4S] cluster</name>
        <dbReference type="ChEBI" id="CHEBI:49883"/>
    </cofactor>
    <text evidence="6">Binds 1 [4Fe-4S] cluster. The cluster is coordinated with 3 cysteines and an exchangeable S-adenosyl-L-methionine.</text>
</comment>
<sequence>MKEIEELFYRDLHELGKVADGINGRIATFSVNKHINYSNVCVSRCPICAYYRSDGFLLRPEEVVEEALRAYRLGARELHIVGSHNPDVDIEYFERIFREIKENTGGNVVIKALTATEVSYYARKEKMSVREYISRLKDAGLDMLPGGGAEILAERVRKKIAPDKANSKEWLRVMEIAHNAGVKSNATMLFGHIENYRDRAIHLYRLRRLQEKTGGFVSFIPLVFHPANTSFDSLHKVSPQEILKTIAVSRIALSNFKGVKAYWVMIGEKLAQIALNYGANDVDGTVMGERIAHSAGAKTPLELAKEKLVDMIRDAGKIPAERDAFFNVLEVYS</sequence>
<dbReference type="STRING" id="565033.GACE_1763"/>
<feature type="binding site" evidence="6">
    <location>
        <position position="48"/>
    </location>
    <ligand>
        <name>[4Fe-4S] cluster</name>
        <dbReference type="ChEBI" id="CHEBI:49883"/>
        <note>4Fe-4S-S-AdoMet</note>
    </ligand>
</feature>
<evidence type="ECO:0000256" key="7">
    <source>
        <dbReference type="PIRSR" id="PIRSR004762-2"/>
    </source>
</evidence>
<dbReference type="InterPro" id="IPR013785">
    <property type="entry name" value="Aldolase_TIM"/>
</dbReference>
<dbReference type="Pfam" id="PF04055">
    <property type="entry name" value="Radical_SAM"/>
    <property type="match status" value="1"/>
</dbReference>
<evidence type="ECO:0000256" key="1">
    <source>
        <dbReference type="ARBA" id="ARBA00022485"/>
    </source>
</evidence>
<dbReference type="SFLD" id="SFLDG01389">
    <property type="entry name" value="menaquinone_synthsis_involved"/>
    <property type="match status" value="1"/>
</dbReference>
<keyword evidence="4 6" id="KW-0408">Iron</keyword>
<keyword evidence="1 6" id="KW-0004">4Fe-4S</keyword>
<proteinExistence type="predicted"/>
<protein>
    <submittedName>
        <fullName evidence="9">Radical SAM domain protein</fullName>
    </submittedName>
</protein>